<dbReference type="SUPFAM" id="SSF56784">
    <property type="entry name" value="HAD-like"/>
    <property type="match status" value="1"/>
</dbReference>
<comment type="subcellular location">
    <subcellularLocation>
        <location evidence="2">Endomembrane system</location>
    </subcellularLocation>
    <subcellularLocation>
        <location evidence="1 16">Membrane</location>
        <topology evidence="1 16">Multi-pass membrane protein</topology>
    </subcellularLocation>
</comment>
<dbReference type="EMBL" id="CAJNOV010008693">
    <property type="protein sequence ID" value="CAF1332058.1"/>
    <property type="molecule type" value="Genomic_DNA"/>
</dbReference>
<dbReference type="GO" id="GO:0140326">
    <property type="term" value="F:ATPase-coupled intramembrane lipid transporter activity"/>
    <property type="evidence" value="ECO:0007669"/>
    <property type="project" value="UniProtKB-EC"/>
</dbReference>
<dbReference type="InterPro" id="IPR032631">
    <property type="entry name" value="P-type_ATPase_N"/>
</dbReference>
<feature type="domain" description="P-type ATPase A" evidence="17">
    <location>
        <begin position="156"/>
        <end position="292"/>
    </location>
</feature>
<reference evidence="20" key="1">
    <citation type="submission" date="2021-02" db="EMBL/GenBank/DDBJ databases">
        <authorList>
            <person name="Nowell W R."/>
        </authorList>
    </citation>
    <scope>NUCLEOTIDE SEQUENCE</scope>
</reference>
<evidence type="ECO:0000256" key="10">
    <source>
        <dbReference type="ARBA" id="ARBA00022989"/>
    </source>
</evidence>
<dbReference type="Pfam" id="PF16212">
    <property type="entry name" value="PhoLip_ATPase_C"/>
    <property type="match status" value="1"/>
</dbReference>
<feature type="transmembrane region" description="Helical" evidence="16">
    <location>
        <begin position="360"/>
        <end position="383"/>
    </location>
</feature>
<evidence type="ECO:0000256" key="14">
    <source>
        <dbReference type="PIRSR" id="PIRSR606539-2"/>
    </source>
</evidence>
<evidence type="ECO:0000256" key="11">
    <source>
        <dbReference type="ARBA" id="ARBA00023136"/>
    </source>
</evidence>
<organism evidence="20 21">
    <name type="scientific">Rotaria magnacalcarata</name>
    <dbReference type="NCBI Taxonomy" id="392030"/>
    <lineage>
        <taxon>Eukaryota</taxon>
        <taxon>Metazoa</taxon>
        <taxon>Spiralia</taxon>
        <taxon>Gnathifera</taxon>
        <taxon>Rotifera</taxon>
        <taxon>Eurotatoria</taxon>
        <taxon>Bdelloidea</taxon>
        <taxon>Philodinida</taxon>
        <taxon>Philodinidae</taxon>
        <taxon>Rotaria</taxon>
    </lineage>
</organism>
<feature type="binding site" evidence="14">
    <location>
        <position position="851"/>
    </location>
    <ligand>
        <name>ATP</name>
        <dbReference type="ChEBI" id="CHEBI:30616"/>
    </ligand>
</feature>
<evidence type="ECO:0000256" key="6">
    <source>
        <dbReference type="ARBA" id="ARBA00022741"/>
    </source>
</evidence>
<dbReference type="SFLD" id="SFLDG00002">
    <property type="entry name" value="C1.7:_P-type_atpase_like"/>
    <property type="match status" value="1"/>
</dbReference>
<accession>A0A815FZN8</accession>
<comment type="cofactor">
    <cofactor evidence="15">
        <name>Mg(2+)</name>
        <dbReference type="ChEBI" id="CHEBI:18420"/>
    </cofactor>
</comment>
<evidence type="ECO:0000256" key="4">
    <source>
        <dbReference type="ARBA" id="ARBA00022692"/>
    </source>
</evidence>
<dbReference type="NCBIfam" id="TIGR01652">
    <property type="entry name" value="ATPase-Plipid"/>
    <property type="match status" value="1"/>
</dbReference>
<feature type="transmembrane region" description="Helical" evidence="16">
    <location>
        <begin position="114"/>
        <end position="133"/>
    </location>
</feature>
<keyword evidence="5 15" id="KW-0479">Metal-binding</keyword>
<dbReference type="SFLD" id="SFLDF00027">
    <property type="entry name" value="p-type_atpase"/>
    <property type="match status" value="1"/>
</dbReference>
<dbReference type="PRINTS" id="PR00119">
    <property type="entry name" value="CATATPASE"/>
</dbReference>
<feature type="binding site" evidence="14">
    <location>
        <position position="687"/>
    </location>
    <ligand>
        <name>ATP</name>
        <dbReference type="ChEBI" id="CHEBI:30616"/>
    </ligand>
</feature>
<evidence type="ECO:0000256" key="16">
    <source>
        <dbReference type="RuleBase" id="RU362033"/>
    </source>
</evidence>
<feature type="binding site" evidence="14">
    <location>
        <position position="426"/>
    </location>
    <ligand>
        <name>ATP</name>
        <dbReference type="ChEBI" id="CHEBI:30616"/>
    </ligand>
</feature>
<evidence type="ECO:0000256" key="13">
    <source>
        <dbReference type="PIRSR" id="PIRSR606539-1"/>
    </source>
</evidence>
<dbReference type="SFLD" id="SFLDS00003">
    <property type="entry name" value="Haloacid_Dehalogenase"/>
    <property type="match status" value="1"/>
</dbReference>
<dbReference type="Proteomes" id="UP000663855">
    <property type="component" value="Unassembled WGS sequence"/>
</dbReference>
<protein>
    <recommendedName>
        <fullName evidence="16">Phospholipid-transporting ATPase</fullName>
        <ecNumber evidence="16">7.6.2.1</ecNumber>
    </recommendedName>
</protein>
<dbReference type="EC" id="7.6.2.1" evidence="16"/>
<feature type="binding site" evidence="15">
    <location>
        <position position="847"/>
    </location>
    <ligand>
        <name>Mg(2+)</name>
        <dbReference type="ChEBI" id="CHEBI:18420"/>
    </ligand>
</feature>
<dbReference type="InterPro" id="IPR008250">
    <property type="entry name" value="ATPase_P-typ_transduc_dom_A_sf"/>
</dbReference>
<evidence type="ECO:0000313" key="21">
    <source>
        <dbReference type="Proteomes" id="UP000663855"/>
    </source>
</evidence>
<feature type="binding site" evidence="14">
    <location>
        <position position="605"/>
    </location>
    <ligand>
        <name>ATP</name>
        <dbReference type="ChEBI" id="CHEBI:30616"/>
    </ligand>
</feature>
<dbReference type="GO" id="GO:0045332">
    <property type="term" value="P:phospholipid translocation"/>
    <property type="evidence" value="ECO:0007669"/>
    <property type="project" value="TreeGrafter"/>
</dbReference>
<dbReference type="GO" id="GO:0016887">
    <property type="term" value="F:ATP hydrolysis activity"/>
    <property type="evidence" value="ECO:0007669"/>
    <property type="project" value="InterPro"/>
</dbReference>
<feature type="domain" description="P-type ATPase N-terminal" evidence="18">
    <location>
        <begin position="59"/>
        <end position="114"/>
    </location>
</feature>
<evidence type="ECO:0000256" key="1">
    <source>
        <dbReference type="ARBA" id="ARBA00004141"/>
    </source>
</evidence>
<evidence type="ECO:0000259" key="19">
    <source>
        <dbReference type="Pfam" id="PF16212"/>
    </source>
</evidence>
<feature type="binding site" evidence="14">
    <location>
        <position position="427"/>
    </location>
    <ligand>
        <name>ATP</name>
        <dbReference type="ChEBI" id="CHEBI:30616"/>
    </ligand>
</feature>
<dbReference type="GO" id="GO:0005524">
    <property type="term" value="F:ATP binding"/>
    <property type="evidence" value="ECO:0007669"/>
    <property type="project" value="UniProtKB-UniRule"/>
</dbReference>
<evidence type="ECO:0000256" key="15">
    <source>
        <dbReference type="PIRSR" id="PIRSR606539-3"/>
    </source>
</evidence>
<keyword evidence="6 14" id="KW-0547">Nucleotide-binding</keyword>
<evidence type="ECO:0000259" key="18">
    <source>
        <dbReference type="Pfam" id="PF16209"/>
    </source>
</evidence>
<dbReference type="InterPro" id="IPR023298">
    <property type="entry name" value="ATPase_P-typ_TM_dom_sf"/>
</dbReference>
<dbReference type="GO" id="GO:0005886">
    <property type="term" value="C:plasma membrane"/>
    <property type="evidence" value="ECO:0007669"/>
    <property type="project" value="TreeGrafter"/>
</dbReference>
<keyword evidence="9 16" id="KW-1278">Translocase</keyword>
<feature type="domain" description="P-type ATPase C-terminal" evidence="19">
    <location>
        <begin position="874"/>
        <end position="1117"/>
    </location>
</feature>
<evidence type="ECO:0000256" key="9">
    <source>
        <dbReference type="ARBA" id="ARBA00022967"/>
    </source>
</evidence>
<feature type="binding site" evidence="15">
    <location>
        <position position="851"/>
    </location>
    <ligand>
        <name>Mg(2+)</name>
        <dbReference type="ChEBI" id="CHEBI:18420"/>
    </ligand>
</feature>
<dbReference type="InterPro" id="IPR059000">
    <property type="entry name" value="ATPase_P-type_domA"/>
</dbReference>
<dbReference type="SUPFAM" id="SSF81660">
    <property type="entry name" value="Metal cation-transporting ATPase, ATP-binding domain N"/>
    <property type="match status" value="1"/>
</dbReference>
<dbReference type="InterPro" id="IPR023214">
    <property type="entry name" value="HAD_sf"/>
</dbReference>
<name>A0A815FZN8_9BILA</name>
<dbReference type="AlphaFoldDB" id="A0A815FZN8"/>
<dbReference type="InterPro" id="IPR032630">
    <property type="entry name" value="P_typ_ATPase_c"/>
</dbReference>
<dbReference type="NCBIfam" id="TIGR01494">
    <property type="entry name" value="ATPase_P-type"/>
    <property type="match status" value="2"/>
</dbReference>
<dbReference type="Pfam" id="PF16209">
    <property type="entry name" value="PhoLip_ATPase_N"/>
    <property type="match status" value="1"/>
</dbReference>
<feature type="transmembrane region" description="Helical" evidence="16">
    <location>
        <begin position="1045"/>
        <end position="1065"/>
    </location>
</feature>
<comment type="similarity">
    <text evidence="3 16">Belongs to the cation transport ATPase (P-type) (TC 3.A.3) family. Type IV subfamily.</text>
</comment>
<dbReference type="SUPFAM" id="SSF81653">
    <property type="entry name" value="Calcium ATPase, transduction domain A"/>
    <property type="match status" value="1"/>
</dbReference>
<keyword evidence="4 16" id="KW-0812">Transmembrane</keyword>
<dbReference type="InterPro" id="IPR018303">
    <property type="entry name" value="ATPase_P-typ_P_site"/>
</dbReference>
<feature type="binding site" evidence="14">
    <location>
        <position position="850"/>
    </location>
    <ligand>
        <name>ATP</name>
        <dbReference type="ChEBI" id="CHEBI:30616"/>
    </ligand>
</feature>
<evidence type="ECO:0000259" key="17">
    <source>
        <dbReference type="Pfam" id="PF00122"/>
    </source>
</evidence>
<comment type="catalytic activity">
    <reaction evidence="12 16">
        <text>ATP + H2O + phospholipidSide 1 = ADP + phosphate + phospholipidSide 2.</text>
        <dbReference type="EC" id="7.6.2.1"/>
    </reaction>
</comment>
<dbReference type="Gene3D" id="3.40.50.1000">
    <property type="entry name" value="HAD superfamily/HAD-like"/>
    <property type="match status" value="1"/>
</dbReference>
<evidence type="ECO:0000256" key="3">
    <source>
        <dbReference type="ARBA" id="ARBA00008109"/>
    </source>
</evidence>
<proteinExistence type="inferred from homology"/>
<dbReference type="PANTHER" id="PTHR24092">
    <property type="entry name" value="PROBABLE PHOSPHOLIPID-TRANSPORTING ATPASE"/>
    <property type="match status" value="1"/>
</dbReference>
<evidence type="ECO:0000256" key="7">
    <source>
        <dbReference type="ARBA" id="ARBA00022840"/>
    </source>
</evidence>
<keyword evidence="7 14" id="KW-0067">ATP-binding</keyword>
<feature type="transmembrane region" description="Helical" evidence="16">
    <location>
        <begin position="1020"/>
        <end position="1038"/>
    </location>
</feature>
<feature type="transmembrane region" description="Helical" evidence="16">
    <location>
        <begin position="1085"/>
        <end position="1104"/>
    </location>
</feature>
<feature type="binding site" evidence="14">
    <location>
        <position position="827"/>
    </location>
    <ligand>
        <name>ATP</name>
        <dbReference type="ChEBI" id="CHEBI:30616"/>
    </ligand>
</feature>
<dbReference type="Pfam" id="PF13246">
    <property type="entry name" value="Cation_ATPase"/>
    <property type="match status" value="1"/>
</dbReference>
<dbReference type="InterPro" id="IPR006539">
    <property type="entry name" value="P-type_ATPase_IV"/>
</dbReference>
<dbReference type="PANTHER" id="PTHR24092:SF218">
    <property type="entry name" value="PHOSPHOLIPID-TRANSPORTING ATPASE"/>
    <property type="match status" value="1"/>
</dbReference>
<feature type="binding site" evidence="14">
    <location>
        <position position="570"/>
    </location>
    <ligand>
        <name>ATP</name>
        <dbReference type="ChEBI" id="CHEBI:30616"/>
    </ligand>
</feature>
<evidence type="ECO:0000256" key="5">
    <source>
        <dbReference type="ARBA" id="ARBA00022723"/>
    </source>
</evidence>
<dbReference type="InterPro" id="IPR044492">
    <property type="entry name" value="P_typ_ATPase_HD_dom"/>
</dbReference>
<keyword evidence="11 16" id="KW-0472">Membrane</keyword>
<feature type="binding site" evidence="15">
    <location>
        <position position="426"/>
    </location>
    <ligand>
        <name>Mg(2+)</name>
        <dbReference type="ChEBI" id="CHEBI:18420"/>
    </ligand>
</feature>
<feature type="binding site" evidence="15">
    <location>
        <position position="428"/>
    </location>
    <ligand>
        <name>Mg(2+)</name>
        <dbReference type="ChEBI" id="CHEBI:18420"/>
    </ligand>
</feature>
<dbReference type="SUPFAM" id="SSF81665">
    <property type="entry name" value="Calcium ATPase, transmembrane domain M"/>
    <property type="match status" value="1"/>
</dbReference>
<keyword evidence="8 15" id="KW-0460">Magnesium</keyword>
<gene>
    <name evidence="20" type="ORF">CJN711_LOCUS18475</name>
</gene>
<dbReference type="InterPro" id="IPR023299">
    <property type="entry name" value="ATPase_P-typ_cyto_dom_N"/>
</dbReference>
<dbReference type="Pfam" id="PF00122">
    <property type="entry name" value="E1-E2_ATPase"/>
    <property type="match status" value="1"/>
</dbReference>
<comment type="caution">
    <text evidence="20">The sequence shown here is derived from an EMBL/GenBank/DDBJ whole genome shotgun (WGS) entry which is preliminary data.</text>
</comment>
<feature type="binding site" evidence="14">
    <location>
        <position position="686"/>
    </location>
    <ligand>
        <name>ATP</name>
        <dbReference type="ChEBI" id="CHEBI:30616"/>
    </ligand>
</feature>
<dbReference type="FunFam" id="3.40.50.1000:FF:000001">
    <property type="entry name" value="Phospholipid-transporting ATPase IC"/>
    <property type="match status" value="1"/>
</dbReference>
<dbReference type="InterPro" id="IPR036412">
    <property type="entry name" value="HAD-like_sf"/>
</dbReference>
<dbReference type="FunFam" id="2.70.150.10:FF:000054">
    <property type="entry name" value="Phospholipid-transporting ATPase"/>
    <property type="match status" value="1"/>
</dbReference>
<sequence length="1121" mass="127600">MGNFVVLPLFHRPLNSSKNDIELKSIDSQPIQEDTNKYHVNYDPSIHIESSLWINIKSRTKNKKLSNRIRTTRYNLLTFIPKNLFEQFHRVANIYFAILIVLNWIPVINAIAKTVAFLPLTVILVITAVKDLVEDLKRWRSDVYINKQLTEVYDKTSRTFVQCQWQDVSVGNIIRIRADQAVPADIVLLSSTSCESTCYLDTAAIDGETNLKQKRIASCFLNISKPEETSFELQCDPPNEDIYHFHGRIILAPGTDTYSCDNNNVLLRGCVLRITEYVDGIVVYAGNQTKVIRASKKTSSKHSRIERYINRDVLFSSVVLIFLCLFGAGLSLNWERSFGHLWIFVPFIVDNPLNNFASHFFVSTIRFVILFQVMVPIALYVSLDIVRVLQMYKIGRDKHLKYEHPISCRTFTINEDLGQIGYIFSDKTGTLTQNELIFRTVSIGGLQYSNRSELPEEHDALTYHFLTTLAICNTTFIVDEHPDLVHNLDYRPKYEGDNADDLVLCQAASDFGVRMISRSAQTVAVRYIDSTDTQKEDVEYEILCLLPFDSSRKRMSIIVRTNDKIYLYIKGAETSIWPNLSEYNEMNMKMTIEQHSIGFAEQGFRSLLVAFREIELEDFQNWFQRYQTAANALNNREEAIAAAASAIEVDLILAGLTAVEDKLQEGVPKAIATLRCAGIKIWLLTGDKQATALSTAQAASLVNMPQTSTVDSNSVSQSIAATMTTWDFSETTQQQLNQRTHMIYYGSQLIEMNQRLGTQSQGIIDEIRTSETITRMSEVIAAQTLPVCLVVTGDDLGCILRYRPEQFIRAAGQCQSVIFCRVSPTQKRELVTFAKSVFKERILAIGDGANDVGMIRESHCGVAVYGREGSQAVSAGDFAVDRFECLLHLLLVHGAWCFTRTSELILYTFMHNCQYVFVIFYDQIFNGFSGAVSIHSFYLILYTSLFTVLPQCAAALFDEHISAERALREPKLYQYTLQGKPYQLSSFWVNFFDAVWQSSIIFFISHYSYRHQSDIDRLSFGFSLVFSMVVVSLLHVLIQTRRIDWSVLASSILSFIIFIVFTLIFDAVCVTCIQGDSPYQVSYRTFAQARFWLANLFIIVVALLPRFTAKCVYNTLRKPFD</sequence>
<feature type="transmembrane region" description="Helical" evidence="16">
    <location>
        <begin position="313"/>
        <end position="332"/>
    </location>
</feature>
<evidence type="ECO:0000256" key="12">
    <source>
        <dbReference type="ARBA" id="ARBA00034036"/>
    </source>
</evidence>
<dbReference type="GO" id="GO:0000287">
    <property type="term" value="F:magnesium ion binding"/>
    <property type="evidence" value="ECO:0007669"/>
    <property type="project" value="UniProtKB-UniRule"/>
</dbReference>
<evidence type="ECO:0000256" key="2">
    <source>
        <dbReference type="ARBA" id="ARBA00004308"/>
    </source>
</evidence>
<feature type="binding site" evidence="14">
    <location>
        <position position="428"/>
    </location>
    <ligand>
        <name>ATP</name>
        <dbReference type="ChEBI" id="CHEBI:30616"/>
    </ligand>
</feature>
<evidence type="ECO:0000313" key="20">
    <source>
        <dbReference type="EMBL" id="CAF1332058.1"/>
    </source>
</evidence>
<dbReference type="Gene3D" id="2.70.150.10">
    <property type="entry name" value="Calcium-transporting ATPase, cytoplasmic transduction domain A"/>
    <property type="match status" value="1"/>
</dbReference>
<feature type="binding site" evidence="14">
    <location>
        <position position="685"/>
    </location>
    <ligand>
        <name>ATP</name>
        <dbReference type="ChEBI" id="CHEBI:30616"/>
    </ligand>
</feature>
<dbReference type="PROSITE" id="PS00154">
    <property type="entry name" value="ATPASE_E1_E2"/>
    <property type="match status" value="1"/>
</dbReference>
<feature type="binding site" evidence="14">
    <location>
        <position position="821"/>
    </location>
    <ligand>
        <name>ATP</name>
        <dbReference type="ChEBI" id="CHEBI:30616"/>
    </ligand>
</feature>
<dbReference type="Gene3D" id="3.40.1110.10">
    <property type="entry name" value="Calcium-transporting ATPase, cytoplasmic domain N"/>
    <property type="match status" value="1"/>
</dbReference>
<dbReference type="InterPro" id="IPR001757">
    <property type="entry name" value="P_typ_ATPase"/>
</dbReference>
<evidence type="ECO:0000256" key="8">
    <source>
        <dbReference type="ARBA" id="ARBA00022842"/>
    </source>
</evidence>
<feature type="binding site" evidence="14">
    <location>
        <position position="548"/>
    </location>
    <ligand>
        <name>ATP</name>
        <dbReference type="ChEBI" id="CHEBI:30616"/>
    </ligand>
</feature>
<feature type="transmembrane region" description="Helical" evidence="16">
    <location>
        <begin position="987"/>
        <end position="1008"/>
    </location>
</feature>
<keyword evidence="10 16" id="KW-1133">Transmembrane helix</keyword>
<feature type="active site" description="4-aspartylphosphate intermediate" evidence="13">
    <location>
        <position position="426"/>
    </location>
</feature>